<dbReference type="Pfam" id="PF24536">
    <property type="entry name" value="NXPE4_C"/>
    <property type="match status" value="1"/>
</dbReference>
<evidence type="ECO:0000256" key="1">
    <source>
        <dbReference type="ARBA" id="ARBA00005431"/>
    </source>
</evidence>
<dbReference type="InterPro" id="IPR014756">
    <property type="entry name" value="Ig_E-set"/>
</dbReference>
<organism evidence="3 4">
    <name type="scientific">Saccoglossus kowalevskii</name>
    <name type="common">Acorn worm</name>
    <dbReference type="NCBI Taxonomy" id="10224"/>
    <lineage>
        <taxon>Eukaryota</taxon>
        <taxon>Metazoa</taxon>
        <taxon>Hemichordata</taxon>
        <taxon>Enteropneusta</taxon>
        <taxon>Harrimaniidae</taxon>
        <taxon>Saccoglossus</taxon>
    </lineage>
</organism>
<dbReference type="RefSeq" id="XP_006816634.1">
    <property type="nucleotide sequence ID" value="XM_006816571.1"/>
</dbReference>
<sequence>MQEFLKTHIVQHQKKCDDCTRNTENIDYTKRDKQLFPYNNYNRFGMEWVGIVEELEWAHLHGTEDKKINDKLFDVETGTLGMTSVNKSRMFLHSDSRIVKMGEYVHVLIEAYDNNGRKRNKGGDLFLPTMVNMDLRKSTAGRIVDYGNGTYSVFFYAAWVGDAYVKIQLHYTREAISLLKNVILAKEKLLNFDGYYKDGNDSYISNCSLVNEESWSDKCEYSNTHSMGKTAVVCRKPASFRCDQLLILKLSVDSLKAAANNLTGGLAYMFDSQYHGSYITNAPIKLGIIDGTPHSPRLLPCGPDLPIPLSDGHWVNKVKFEPMVCRSQQWTEDEAQKCISDKEFIVSGDSTVRQIKDCLSKNFSFTGFHNHFTVPRVGSLDVTVASDDIFESDLIDNFTQSNCQNKIGVVVLNMCFHFGMWSTRAYVERIYPAKRAIQRLIQKCPNTKILIKLCNPRDNFTFEQRIHSNNWTFYNMNRIMRRIFGGMGVHFLDFWDLVVSSFTNNTIHMPWFVIYQEVHLMLSYICPHLVK</sequence>
<comment type="similarity">
    <text evidence="1">Belongs to the NXPE family.</text>
</comment>
<dbReference type="Proteomes" id="UP000694865">
    <property type="component" value="Unplaced"/>
</dbReference>
<evidence type="ECO:0000259" key="2">
    <source>
        <dbReference type="Pfam" id="PF24536"/>
    </source>
</evidence>
<feature type="domain" description="NXPE C-terminal" evidence="2">
    <location>
        <begin position="392"/>
        <end position="526"/>
    </location>
</feature>
<gene>
    <name evidence="4" type="primary">LOC102801286</name>
</gene>
<dbReference type="Gene3D" id="2.60.40.10">
    <property type="entry name" value="Immunoglobulins"/>
    <property type="match status" value="1"/>
</dbReference>
<keyword evidence="3" id="KW-1185">Reference proteome</keyword>
<name>A0ABM0M9E3_SACKO</name>
<dbReference type="InterPro" id="IPR013783">
    <property type="entry name" value="Ig-like_fold"/>
</dbReference>
<reference evidence="4" key="1">
    <citation type="submission" date="2025-08" db="UniProtKB">
        <authorList>
            <consortium name="RefSeq"/>
        </authorList>
    </citation>
    <scope>IDENTIFICATION</scope>
    <source>
        <tissue evidence="4">Testes</tissue>
    </source>
</reference>
<dbReference type="SUPFAM" id="SSF81296">
    <property type="entry name" value="E set domains"/>
    <property type="match status" value="1"/>
</dbReference>
<dbReference type="GeneID" id="102801286"/>
<dbReference type="SUPFAM" id="SSF52266">
    <property type="entry name" value="SGNH hydrolase"/>
    <property type="match status" value="1"/>
</dbReference>
<protein>
    <submittedName>
        <fullName evidence="4">NXPE family member 3-like</fullName>
    </submittedName>
</protein>
<dbReference type="InterPro" id="IPR026845">
    <property type="entry name" value="NXPH/NXPE"/>
</dbReference>
<proteinExistence type="inferred from homology"/>
<evidence type="ECO:0000313" key="3">
    <source>
        <dbReference type="Proteomes" id="UP000694865"/>
    </source>
</evidence>
<dbReference type="InterPro" id="IPR057106">
    <property type="entry name" value="NXPE4_C"/>
</dbReference>
<evidence type="ECO:0000313" key="4">
    <source>
        <dbReference type="RefSeq" id="XP_006816634.1"/>
    </source>
</evidence>
<dbReference type="Pfam" id="PF06312">
    <property type="entry name" value="Neurexophilin"/>
    <property type="match status" value="1"/>
</dbReference>
<dbReference type="PANTHER" id="PTHR16165">
    <property type="entry name" value="NXPE FAMILY MEMBER"/>
    <property type="match status" value="1"/>
</dbReference>
<dbReference type="PANTHER" id="PTHR16165:SF5">
    <property type="entry name" value="NXPE FAMILY MEMBER 3"/>
    <property type="match status" value="1"/>
</dbReference>
<accession>A0ABM0M9E3</accession>